<comment type="caution">
    <text evidence="8">The sequence shown here is derived from an EMBL/GenBank/DDBJ whole genome shotgun (WGS) entry which is preliminary data.</text>
</comment>
<keyword evidence="6" id="KW-0560">Oxidoreductase</keyword>
<dbReference type="CDD" id="cd01335">
    <property type="entry name" value="Radical_SAM"/>
    <property type="match status" value="1"/>
</dbReference>
<dbReference type="InterPro" id="IPR058240">
    <property type="entry name" value="rSAM_sf"/>
</dbReference>
<reference evidence="8 9" key="1">
    <citation type="submission" date="2021-01" db="EMBL/GenBank/DDBJ databases">
        <title>Piscinibacter sp. Jin2 Genome sequencing and assembly.</title>
        <authorList>
            <person name="Kim I."/>
        </authorList>
    </citation>
    <scope>NUCLEOTIDE SEQUENCE [LARGE SCALE GENOMIC DNA]</scope>
    <source>
        <strain evidence="8 9">Jin2</strain>
    </source>
</reference>
<dbReference type="SFLD" id="SFLDF00280">
    <property type="entry name" value="coenzyme_PQQ_synthesis_protein"/>
    <property type="match status" value="1"/>
</dbReference>
<dbReference type="PANTHER" id="PTHR11228">
    <property type="entry name" value="RADICAL SAM DOMAIN PROTEIN"/>
    <property type="match status" value="1"/>
</dbReference>
<keyword evidence="6" id="KW-0004">4Fe-4S</keyword>
<dbReference type="Proteomes" id="UP000643207">
    <property type="component" value="Unassembled WGS sequence"/>
</dbReference>
<comment type="catalytic activity">
    <reaction evidence="6">
        <text>[PQQ precursor protein] + S-adenosyl-L-methionine = E-Y cross-linked-[PQQ precursor protein] + 5'-deoxyadenosine + L-methionine + H(+)</text>
        <dbReference type="Rhea" id="RHEA:56836"/>
        <dbReference type="Rhea" id="RHEA-COMP:14800"/>
        <dbReference type="Rhea" id="RHEA-COMP:14801"/>
        <dbReference type="ChEBI" id="CHEBI:15378"/>
        <dbReference type="ChEBI" id="CHEBI:17319"/>
        <dbReference type="ChEBI" id="CHEBI:57844"/>
        <dbReference type="ChEBI" id="CHEBI:59789"/>
        <dbReference type="ChEBI" id="CHEBI:141026"/>
        <dbReference type="ChEBI" id="CHEBI:141027"/>
        <dbReference type="EC" id="1.21.98.4"/>
    </reaction>
</comment>
<dbReference type="SFLD" id="SFLDG01386">
    <property type="entry name" value="main_SPASM_domain-containing"/>
    <property type="match status" value="1"/>
</dbReference>
<evidence type="ECO:0000256" key="5">
    <source>
        <dbReference type="ARBA" id="ARBA00023014"/>
    </source>
</evidence>
<feature type="binding site" evidence="6">
    <location>
        <position position="49"/>
    </location>
    <ligand>
        <name>[4Fe-4S] cluster</name>
        <dbReference type="ChEBI" id="CHEBI:49883"/>
        <note>4Fe-4S-S-AdoMet</note>
    </ligand>
</feature>
<keyword evidence="3 6" id="KW-0884">PQQ biosynthesis</keyword>
<comment type="similarity">
    <text evidence="6">Belongs to the radical SAM superfamily. PqqE family.</text>
</comment>
<evidence type="ECO:0000256" key="1">
    <source>
        <dbReference type="ARBA" id="ARBA00022691"/>
    </source>
</evidence>
<dbReference type="InterPro" id="IPR050377">
    <property type="entry name" value="Radical_SAM_PqqE_MftC-like"/>
</dbReference>
<dbReference type="GO" id="GO:0051539">
    <property type="term" value="F:4 iron, 4 sulfur cluster binding"/>
    <property type="evidence" value="ECO:0007669"/>
    <property type="project" value="UniProtKB-KW"/>
</dbReference>
<comment type="subunit">
    <text evidence="6">Interacts with PqqD. The interaction is necessary for activity of PqqE.</text>
</comment>
<feature type="binding site" evidence="6">
    <location>
        <position position="45"/>
    </location>
    <ligand>
        <name>[4Fe-4S] cluster</name>
        <dbReference type="ChEBI" id="CHEBI:49883"/>
        <note>4Fe-4S-S-AdoMet</note>
    </ligand>
</feature>
<dbReference type="EC" id="1.21.98.4" evidence="6"/>
<keyword evidence="9" id="KW-1185">Reference proteome</keyword>
<name>A0A9X0XER9_9BURK</name>
<feature type="domain" description="Radical SAM core" evidence="7">
    <location>
        <begin position="31"/>
        <end position="246"/>
    </location>
</feature>
<dbReference type="GO" id="GO:0005506">
    <property type="term" value="F:iron ion binding"/>
    <property type="evidence" value="ECO:0007669"/>
    <property type="project" value="UniProtKB-UniRule"/>
</dbReference>
<dbReference type="InterPro" id="IPR006638">
    <property type="entry name" value="Elp3/MiaA/NifB-like_rSAM"/>
</dbReference>
<keyword evidence="5 6" id="KW-0411">Iron-sulfur</keyword>
<dbReference type="GO" id="GO:0016491">
    <property type="term" value="F:oxidoreductase activity"/>
    <property type="evidence" value="ECO:0007669"/>
    <property type="project" value="UniProtKB-KW"/>
</dbReference>
<evidence type="ECO:0000256" key="6">
    <source>
        <dbReference type="HAMAP-Rule" id="MF_00660"/>
    </source>
</evidence>
<organism evidence="8 9">
    <name type="scientific">Aquariibacter lacus</name>
    <dbReference type="NCBI Taxonomy" id="2801332"/>
    <lineage>
        <taxon>Bacteria</taxon>
        <taxon>Pseudomonadati</taxon>
        <taxon>Pseudomonadota</taxon>
        <taxon>Betaproteobacteria</taxon>
        <taxon>Burkholderiales</taxon>
        <taxon>Sphaerotilaceae</taxon>
        <taxon>Aquariibacter</taxon>
    </lineage>
</organism>
<dbReference type="AlphaFoldDB" id="A0A9X0XER9"/>
<comment type="cofactor">
    <cofactor evidence="6">
        <name>[4Fe-4S] cluster</name>
        <dbReference type="ChEBI" id="CHEBI:49883"/>
    </cofactor>
    <text evidence="6">Binds 1 [4Fe-4S] cluster. The cluster is coordinated with 3 cysteines and an exchangeable S-adenosyl-L-methionine.</text>
</comment>
<dbReference type="NCBIfam" id="TIGR02109">
    <property type="entry name" value="PQQ_syn_pqqE"/>
    <property type="match status" value="1"/>
</dbReference>
<gene>
    <name evidence="6 8" type="primary">pqqE</name>
    <name evidence="8" type="ORF">JI742_10620</name>
</gene>
<dbReference type="HAMAP" id="MF_00660">
    <property type="entry name" value="PqqE"/>
    <property type="match status" value="1"/>
</dbReference>
<dbReference type="PANTHER" id="PTHR11228:SF7">
    <property type="entry name" value="PQQA PEPTIDE CYCLASE"/>
    <property type="match status" value="1"/>
</dbReference>
<dbReference type="InterPro" id="IPR011843">
    <property type="entry name" value="PQQ_synth_PqqE_bac"/>
</dbReference>
<dbReference type="InterPro" id="IPR013785">
    <property type="entry name" value="Aldolase_TIM"/>
</dbReference>
<keyword evidence="2 6" id="KW-0479">Metal-binding</keyword>
<dbReference type="RefSeq" id="WP_201826690.1">
    <property type="nucleotide sequence ID" value="NZ_JAERRA010000002.1"/>
</dbReference>
<sequence length="422" mass="46195">MAGSSEAAVGTARDPRLAPGAAPVARTLKKGGPPMWLLAELTYRCPLHCVFCSNPVDYAAHGQELDTETWKRTFREARAMGSVQLGLSGGEPLLREDLEELVAYAHELGFYTNLITSGIGLTEKRAQALKDAGLDHIQLSFQDSSKEMNDFLSSTRTFDHKNKVAKIIKSLGYPMVLNCVMHRYNLPQVERIIEMAEAMGAEFLELANTQYYGWAWQNRAQLMPTPDELREAEAKVNVHKARLAGKMKIFWVSPDYVDAKAKPCMAGWGAVFLVVAPDGTALPCHSARMLPGFDFPNVKTHDVAHIWRDSDAFNRYRGTDWMSETCQSCDQKEIDHGGCRCQAFLVTGSAEATDPVCPQSPDRGLIDEALRAAVAQAEAGAPGSTHALKFVPNAARGGEMFYRTDANSADLVARGAVGRLTA</sequence>
<comment type="function">
    <text evidence="6">Catalyzes the cross-linking of a glutamate residue and a tyrosine residue in the PqqA protein as part of the biosynthesis of pyrroloquinoline quinone (PQQ).</text>
</comment>
<dbReference type="SFLD" id="SFLDG01067">
    <property type="entry name" value="SPASM/twitch_domain_containing"/>
    <property type="match status" value="1"/>
</dbReference>
<evidence type="ECO:0000259" key="7">
    <source>
        <dbReference type="PROSITE" id="PS51918"/>
    </source>
</evidence>
<dbReference type="SMART" id="SM00729">
    <property type="entry name" value="Elp3"/>
    <property type="match status" value="1"/>
</dbReference>
<dbReference type="EMBL" id="JAERRA010000002">
    <property type="protein sequence ID" value="MBL0720339.1"/>
    <property type="molecule type" value="Genomic_DNA"/>
</dbReference>
<evidence type="ECO:0000256" key="3">
    <source>
        <dbReference type="ARBA" id="ARBA00022905"/>
    </source>
</evidence>
<dbReference type="GO" id="GO:1904047">
    <property type="term" value="F:S-adenosyl-L-methionine binding"/>
    <property type="evidence" value="ECO:0007669"/>
    <property type="project" value="UniProtKB-UniRule"/>
</dbReference>
<accession>A0A9X0XER9</accession>
<dbReference type="SFLD" id="SFLDS00029">
    <property type="entry name" value="Radical_SAM"/>
    <property type="match status" value="1"/>
</dbReference>
<evidence type="ECO:0000313" key="8">
    <source>
        <dbReference type="EMBL" id="MBL0720339.1"/>
    </source>
</evidence>
<dbReference type="Pfam" id="PF04055">
    <property type="entry name" value="Radical_SAM"/>
    <property type="match status" value="1"/>
</dbReference>
<feature type="binding site" evidence="6">
    <location>
        <position position="52"/>
    </location>
    <ligand>
        <name>[4Fe-4S] cluster</name>
        <dbReference type="ChEBI" id="CHEBI:49883"/>
        <note>4Fe-4S-S-AdoMet</note>
    </ligand>
</feature>
<dbReference type="NCBIfam" id="TIGR04085">
    <property type="entry name" value="rSAM_more_4Fe4S"/>
    <property type="match status" value="1"/>
</dbReference>
<dbReference type="InterPro" id="IPR007197">
    <property type="entry name" value="rSAM"/>
</dbReference>
<dbReference type="InterPro" id="IPR023885">
    <property type="entry name" value="4Fe4S-binding_SPASM_dom"/>
</dbReference>
<protein>
    <recommendedName>
        <fullName evidence="6">PqqA peptide cyclase</fullName>
        <ecNumber evidence="6">1.21.98.4</ecNumber>
    </recommendedName>
    <alternativeName>
        <fullName evidence="6">Coenzyme PQQ synthesis protein E</fullName>
    </alternativeName>
</protein>
<comment type="pathway">
    <text evidence="6">Cofactor biosynthesis; pyrroloquinoline quinone biosynthesis.</text>
</comment>
<dbReference type="GO" id="GO:0009975">
    <property type="term" value="F:cyclase activity"/>
    <property type="evidence" value="ECO:0007669"/>
    <property type="project" value="UniProtKB-UniRule"/>
</dbReference>
<dbReference type="Gene3D" id="3.20.20.70">
    <property type="entry name" value="Aldolase class I"/>
    <property type="match status" value="1"/>
</dbReference>
<keyword evidence="1 6" id="KW-0949">S-adenosyl-L-methionine</keyword>
<dbReference type="PROSITE" id="PS51918">
    <property type="entry name" value="RADICAL_SAM"/>
    <property type="match status" value="1"/>
</dbReference>
<dbReference type="Pfam" id="PF13186">
    <property type="entry name" value="SPASM"/>
    <property type="match status" value="1"/>
</dbReference>
<keyword evidence="4 6" id="KW-0408">Iron</keyword>
<dbReference type="SUPFAM" id="SSF102114">
    <property type="entry name" value="Radical SAM enzymes"/>
    <property type="match status" value="1"/>
</dbReference>
<proteinExistence type="inferred from homology"/>
<dbReference type="GO" id="GO:0018189">
    <property type="term" value="P:pyrroloquinoline quinone biosynthetic process"/>
    <property type="evidence" value="ECO:0007669"/>
    <property type="project" value="UniProtKB-UniRule"/>
</dbReference>
<evidence type="ECO:0000313" key="9">
    <source>
        <dbReference type="Proteomes" id="UP000643207"/>
    </source>
</evidence>
<evidence type="ECO:0000256" key="2">
    <source>
        <dbReference type="ARBA" id="ARBA00022723"/>
    </source>
</evidence>
<evidence type="ECO:0000256" key="4">
    <source>
        <dbReference type="ARBA" id="ARBA00023004"/>
    </source>
</evidence>
<dbReference type="CDD" id="cd21119">
    <property type="entry name" value="SPASM_PqqE"/>
    <property type="match status" value="1"/>
</dbReference>